<dbReference type="AlphaFoldDB" id="A0A974H205"/>
<sequence length="71" mass="7694">MYSFSPLDVHLCTEHTTLFSLLAAPLLFLFTNTSFLTQTVSSSSSCISSCGNSLVLPAAILPQFSLYSFSH</sequence>
<organism evidence="1 2">
    <name type="scientific">Xenopus laevis</name>
    <name type="common">African clawed frog</name>
    <dbReference type="NCBI Taxonomy" id="8355"/>
    <lineage>
        <taxon>Eukaryota</taxon>
        <taxon>Metazoa</taxon>
        <taxon>Chordata</taxon>
        <taxon>Craniata</taxon>
        <taxon>Vertebrata</taxon>
        <taxon>Euteleostomi</taxon>
        <taxon>Amphibia</taxon>
        <taxon>Batrachia</taxon>
        <taxon>Anura</taxon>
        <taxon>Pipoidea</taxon>
        <taxon>Pipidae</taxon>
        <taxon>Xenopodinae</taxon>
        <taxon>Xenopus</taxon>
        <taxon>Xenopus</taxon>
    </lineage>
</organism>
<name>A0A974H205_XENLA</name>
<evidence type="ECO:0000313" key="2">
    <source>
        <dbReference type="Proteomes" id="UP000694892"/>
    </source>
</evidence>
<proteinExistence type="predicted"/>
<accession>A0A974H205</accession>
<gene>
    <name evidence="1" type="ORF">XELAEV_18047577mg</name>
</gene>
<evidence type="ECO:0000313" key="1">
    <source>
        <dbReference type="EMBL" id="OCT61550.1"/>
    </source>
</evidence>
<dbReference type="EMBL" id="CM004483">
    <property type="protein sequence ID" value="OCT61550.1"/>
    <property type="molecule type" value="Genomic_DNA"/>
</dbReference>
<dbReference type="Proteomes" id="UP000694892">
    <property type="component" value="Chromosome 9_10S"/>
</dbReference>
<reference evidence="2" key="1">
    <citation type="journal article" date="2016" name="Nature">
        <title>Genome evolution in the allotetraploid frog Xenopus laevis.</title>
        <authorList>
            <person name="Session A.M."/>
            <person name="Uno Y."/>
            <person name="Kwon T."/>
            <person name="Chapman J.A."/>
            <person name="Toyoda A."/>
            <person name="Takahashi S."/>
            <person name="Fukui A."/>
            <person name="Hikosaka A."/>
            <person name="Suzuki A."/>
            <person name="Kondo M."/>
            <person name="van Heeringen S.J."/>
            <person name="Quigley I."/>
            <person name="Heinz S."/>
            <person name="Ogino H."/>
            <person name="Ochi H."/>
            <person name="Hellsten U."/>
            <person name="Lyons J.B."/>
            <person name="Simakov O."/>
            <person name="Putnam N."/>
            <person name="Stites J."/>
            <person name="Kuroki Y."/>
            <person name="Tanaka T."/>
            <person name="Michiue T."/>
            <person name="Watanabe M."/>
            <person name="Bogdanovic O."/>
            <person name="Lister R."/>
            <person name="Georgiou G."/>
            <person name="Paranjpe S.S."/>
            <person name="van Kruijsbergen I."/>
            <person name="Shu S."/>
            <person name="Carlson J."/>
            <person name="Kinoshita T."/>
            <person name="Ohta Y."/>
            <person name="Mawaribuchi S."/>
            <person name="Jenkins J."/>
            <person name="Grimwood J."/>
            <person name="Schmutz J."/>
            <person name="Mitros T."/>
            <person name="Mozaffari S.V."/>
            <person name="Suzuki Y."/>
            <person name="Haramoto Y."/>
            <person name="Yamamoto T.S."/>
            <person name="Takagi C."/>
            <person name="Heald R."/>
            <person name="Miller K."/>
            <person name="Haudenschild C."/>
            <person name="Kitzman J."/>
            <person name="Nakayama T."/>
            <person name="Izutsu Y."/>
            <person name="Robert J."/>
            <person name="Fortriede J."/>
            <person name="Burns K."/>
            <person name="Lotay V."/>
            <person name="Karimi K."/>
            <person name="Yasuoka Y."/>
            <person name="Dichmann D.S."/>
            <person name="Flajnik M.F."/>
            <person name="Houston D.W."/>
            <person name="Shendure J."/>
            <person name="DuPasquier L."/>
            <person name="Vize P.D."/>
            <person name="Zorn A.M."/>
            <person name="Ito M."/>
            <person name="Marcotte E.M."/>
            <person name="Wallingford J.B."/>
            <person name="Ito Y."/>
            <person name="Asashima M."/>
            <person name="Ueno N."/>
            <person name="Matsuda Y."/>
            <person name="Veenstra G.J."/>
            <person name="Fujiyama A."/>
            <person name="Harland R.M."/>
            <person name="Taira M."/>
            <person name="Rokhsar D.S."/>
        </authorList>
    </citation>
    <scope>NUCLEOTIDE SEQUENCE [LARGE SCALE GENOMIC DNA]</scope>
    <source>
        <strain evidence="2">J</strain>
    </source>
</reference>
<protein>
    <submittedName>
        <fullName evidence="1">Uncharacterized protein</fullName>
    </submittedName>
</protein>